<dbReference type="AlphaFoldDB" id="A0AAJ5N9N2"/>
<dbReference type="InterPro" id="IPR017732">
    <property type="entry name" value="T4/T6SS_DotU"/>
</dbReference>
<dbReference type="GO" id="GO:0016020">
    <property type="term" value="C:membrane"/>
    <property type="evidence" value="ECO:0007669"/>
    <property type="project" value="UniProtKB-UniRule"/>
</dbReference>
<dbReference type="SUPFAM" id="SSF103088">
    <property type="entry name" value="OmpA-like"/>
    <property type="match status" value="1"/>
</dbReference>
<reference evidence="5 6" key="1">
    <citation type="submission" date="2017-11" db="EMBL/GenBank/DDBJ databases">
        <authorList>
            <person name="Seth-Smith MB H."/>
        </authorList>
    </citation>
    <scope>NUCLEOTIDE SEQUENCE [LARGE SCALE GENOMIC DNA]</scope>
    <source>
        <strain evidence="5">E</strain>
    </source>
</reference>
<dbReference type="NCBIfam" id="TIGR03349">
    <property type="entry name" value="IV_VI_DotU"/>
    <property type="match status" value="1"/>
</dbReference>
<name>A0AAJ5N9N2_9BURK</name>
<dbReference type="InterPro" id="IPR036737">
    <property type="entry name" value="OmpA-like_sf"/>
</dbReference>
<organism evidence="5 6">
    <name type="scientific">Burkholderia stabilis</name>
    <dbReference type="NCBI Taxonomy" id="95485"/>
    <lineage>
        <taxon>Bacteria</taxon>
        <taxon>Pseudomonadati</taxon>
        <taxon>Pseudomonadota</taxon>
        <taxon>Betaproteobacteria</taxon>
        <taxon>Burkholderiales</taxon>
        <taxon>Burkholderiaceae</taxon>
        <taxon>Burkholderia</taxon>
        <taxon>Burkholderia cepacia complex</taxon>
    </lineage>
</organism>
<feature type="transmembrane region" description="Helical" evidence="3">
    <location>
        <begin position="250"/>
        <end position="270"/>
    </location>
</feature>
<dbReference type="Pfam" id="PF00691">
    <property type="entry name" value="OmpA"/>
    <property type="match status" value="1"/>
</dbReference>
<accession>A0AAJ5N9N2</accession>
<dbReference type="PANTHER" id="PTHR38033">
    <property type="entry name" value="MEMBRANE PROTEIN-RELATED"/>
    <property type="match status" value="1"/>
</dbReference>
<dbReference type="CDD" id="cd07185">
    <property type="entry name" value="OmpA_C-like"/>
    <property type="match status" value="1"/>
</dbReference>
<dbReference type="NCBIfam" id="NF038228">
    <property type="entry name" value="IcmH_DotU_IVB"/>
    <property type="match status" value="1"/>
</dbReference>
<proteinExistence type="predicted"/>
<dbReference type="InterPro" id="IPR006665">
    <property type="entry name" value="OmpA-like"/>
</dbReference>
<evidence type="ECO:0000256" key="3">
    <source>
        <dbReference type="SAM" id="Phobius"/>
    </source>
</evidence>
<keyword evidence="3" id="KW-0812">Transmembrane</keyword>
<dbReference type="Gene3D" id="3.30.1330.60">
    <property type="entry name" value="OmpA-like domain"/>
    <property type="match status" value="1"/>
</dbReference>
<evidence type="ECO:0000259" key="4">
    <source>
        <dbReference type="PROSITE" id="PS51123"/>
    </source>
</evidence>
<keyword evidence="6" id="KW-1185">Reference proteome</keyword>
<sequence>MARMSGPVESTVLDEEPGNTPESASPATVKAAIENSATHSASSWEGPPPESFAERLAAVSRAKNPLLEASRVLLRAQADMPEKFASKNAVASLRALLKQEVRVFEKLCEQTNIRRDHMIGARYCLCTALDETVTQTAWGKAGSSGIAWIKEGLATTFHGDLDGGDKVYLLIGRLLEDPHEHRDLLEVIYRTLSLGFEGRYRGAADGARKHDAIRQRLYNVITSQRESVPLALSPHWQSNASGKRLSFYDFPVWITATVLSVVLLGLFGWFKYELFNRSADVQKQIADIARMTPPPAPPPQLHLKQLLKDEIATGTVSVDEDARRSAVTFRDDAMFRPGGASVQASMNPLISKIAAEIAKVPGKVTVLGYTDNVPIRSRHFASNQVLSEERATQVMQMLQAAGVQANRLEAVGKGDADPVGDNRTAQGRAQNRRVEIDVAR</sequence>
<dbReference type="NCBIfam" id="TIGR03350">
    <property type="entry name" value="type_VI_ompA"/>
    <property type="match status" value="1"/>
</dbReference>
<evidence type="ECO:0000313" key="6">
    <source>
        <dbReference type="Proteomes" id="UP000268684"/>
    </source>
</evidence>
<feature type="region of interest" description="Disordered" evidence="2">
    <location>
        <begin position="1"/>
        <end position="50"/>
    </location>
</feature>
<evidence type="ECO:0000256" key="2">
    <source>
        <dbReference type="SAM" id="MobiDB-lite"/>
    </source>
</evidence>
<gene>
    <name evidence="5" type="primary">yiaD_5</name>
    <name evidence="5" type="ORF">BSTAB16_4618</name>
</gene>
<protein>
    <recommendedName>
        <fullName evidence="4">OmpA-like domain-containing protein</fullName>
    </recommendedName>
</protein>
<dbReference type="Proteomes" id="UP000268684">
    <property type="component" value="Chromosome II"/>
</dbReference>
<dbReference type="PROSITE" id="PS51123">
    <property type="entry name" value="OMPA_2"/>
    <property type="match status" value="1"/>
</dbReference>
<dbReference type="Gene3D" id="1.25.40.590">
    <property type="entry name" value="Type IV / VI secretion system, DotU"/>
    <property type="match status" value="1"/>
</dbReference>
<feature type="domain" description="OmpA-like" evidence="4">
    <location>
        <begin position="322"/>
        <end position="440"/>
    </location>
</feature>
<dbReference type="EMBL" id="LR025743">
    <property type="protein sequence ID" value="VBB14428.1"/>
    <property type="molecule type" value="Genomic_DNA"/>
</dbReference>
<keyword evidence="1 3" id="KW-0472">Membrane</keyword>
<evidence type="ECO:0000313" key="5">
    <source>
        <dbReference type="EMBL" id="VBB14428.1"/>
    </source>
</evidence>
<dbReference type="InterPro" id="IPR038522">
    <property type="entry name" value="T4/T6SS_DotU_sf"/>
</dbReference>
<dbReference type="InterPro" id="IPR017733">
    <property type="entry name" value="OmpA-like_dom_proteobacteria"/>
</dbReference>
<dbReference type="PANTHER" id="PTHR38033:SF1">
    <property type="entry name" value="DOTU FAMILY TYPE IV_VI SECRETION SYSTEM PROTEIN"/>
    <property type="match status" value="1"/>
</dbReference>
<dbReference type="NCBIfam" id="NF005999">
    <property type="entry name" value="PRK08126.1"/>
    <property type="match status" value="1"/>
</dbReference>
<evidence type="ECO:0000256" key="1">
    <source>
        <dbReference type="PROSITE-ProRule" id="PRU00473"/>
    </source>
</evidence>
<keyword evidence="3" id="KW-1133">Transmembrane helix</keyword>
<dbReference type="Pfam" id="PF09850">
    <property type="entry name" value="DotU"/>
    <property type="match status" value="1"/>
</dbReference>